<sequence length="103" mass="11991">MVQLKNDRVWRKEMLWRTPPHFLMMWWKMEGGDGMNGGDLREVKGESAFSQQSKSVVKTGGALLDELQENGMDALKYKFWIGCIYFTFGYGEMNLLNYKHGCK</sequence>
<dbReference type="AlphaFoldDB" id="A0A8J4VHA1"/>
<accession>A0A8J4VHA1</accession>
<reference evidence="1" key="1">
    <citation type="submission" date="2020-03" db="EMBL/GenBank/DDBJ databases">
        <title>Castanea mollissima Vanexum genome sequencing.</title>
        <authorList>
            <person name="Staton M."/>
        </authorList>
    </citation>
    <scope>NUCLEOTIDE SEQUENCE</scope>
    <source>
        <tissue evidence="1">Leaf</tissue>
    </source>
</reference>
<organism evidence="1 2">
    <name type="scientific">Castanea mollissima</name>
    <name type="common">Chinese chestnut</name>
    <dbReference type="NCBI Taxonomy" id="60419"/>
    <lineage>
        <taxon>Eukaryota</taxon>
        <taxon>Viridiplantae</taxon>
        <taxon>Streptophyta</taxon>
        <taxon>Embryophyta</taxon>
        <taxon>Tracheophyta</taxon>
        <taxon>Spermatophyta</taxon>
        <taxon>Magnoliopsida</taxon>
        <taxon>eudicotyledons</taxon>
        <taxon>Gunneridae</taxon>
        <taxon>Pentapetalae</taxon>
        <taxon>rosids</taxon>
        <taxon>fabids</taxon>
        <taxon>Fagales</taxon>
        <taxon>Fagaceae</taxon>
        <taxon>Castanea</taxon>
    </lineage>
</organism>
<evidence type="ECO:0000313" key="1">
    <source>
        <dbReference type="EMBL" id="KAF3949064.1"/>
    </source>
</evidence>
<evidence type="ECO:0000313" key="2">
    <source>
        <dbReference type="Proteomes" id="UP000737018"/>
    </source>
</evidence>
<gene>
    <name evidence="1" type="ORF">CMV_025012</name>
</gene>
<comment type="caution">
    <text evidence="1">The sequence shown here is derived from an EMBL/GenBank/DDBJ whole genome shotgun (WGS) entry which is preliminary data.</text>
</comment>
<proteinExistence type="predicted"/>
<protein>
    <submittedName>
        <fullName evidence="1">Uncharacterized protein</fullName>
    </submittedName>
</protein>
<name>A0A8J4VHA1_9ROSI</name>
<keyword evidence="2" id="KW-1185">Reference proteome</keyword>
<dbReference type="EMBL" id="JRKL02006342">
    <property type="protein sequence ID" value="KAF3949064.1"/>
    <property type="molecule type" value="Genomic_DNA"/>
</dbReference>
<dbReference type="Proteomes" id="UP000737018">
    <property type="component" value="Unassembled WGS sequence"/>
</dbReference>